<keyword evidence="5" id="KW-0031">Aminopeptidase</keyword>
<feature type="compositionally biased region" description="Low complexity" evidence="2">
    <location>
        <begin position="25"/>
        <end position="41"/>
    </location>
</feature>
<dbReference type="InterPro" id="IPR029058">
    <property type="entry name" value="AB_hydrolase_fold"/>
</dbReference>
<evidence type="ECO:0000313" key="5">
    <source>
        <dbReference type="EMBL" id="NYD91540.1"/>
    </source>
</evidence>
<dbReference type="AlphaFoldDB" id="A0A7Y9FQD1"/>
<dbReference type="Pfam" id="PF00326">
    <property type="entry name" value="Peptidase_S9"/>
    <property type="match status" value="1"/>
</dbReference>
<evidence type="ECO:0000259" key="4">
    <source>
        <dbReference type="Pfam" id="PF00326"/>
    </source>
</evidence>
<proteinExistence type="predicted"/>
<feature type="region of interest" description="Disordered" evidence="2">
    <location>
        <begin position="25"/>
        <end position="53"/>
    </location>
</feature>
<dbReference type="PANTHER" id="PTHR42776:SF27">
    <property type="entry name" value="DIPEPTIDYL PEPTIDASE FAMILY MEMBER 6"/>
    <property type="match status" value="1"/>
</dbReference>
<evidence type="ECO:0000256" key="2">
    <source>
        <dbReference type="SAM" id="MobiDB-lite"/>
    </source>
</evidence>
<reference evidence="5 6" key="1">
    <citation type="submission" date="2020-07" db="EMBL/GenBank/DDBJ databases">
        <authorList>
            <person name="Partida-Martinez L."/>
            <person name="Huntemann M."/>
            <person name="Clum A."/>
            <person name="Wang J."/>
            <person name="Palaniappan K."/>
            <person name="Ritter S."/>
            <person name="Chen I.-M."/>
            <person name="Stamatis D."/>
            <person name="Reddy T."/>
            <person name="O'Malley R."/>
            <person name="Daum C."/>
            <person name="Shapiro N."/>
            <person name="Ivanova N."/>
            <person name="Kyrpides N."/>
            <person name="Woyke T."/>
        </authorList>
    </citation>
    <scope>NUCLEOTIDE SEQUENCE [LARGE SCALE GENOMIC DNA]</scope>
    <source>
        <strain evidence="5 6">AS2.3</strain>
    </source>
</reference>
<comment type="caution">
    <text evidence="5">The sequence shown here is derived from an EMBL/GenBank/DDBJ whole genome shotgun (WGS) entry which is preliminary data.</text>
</comment>
<dbReference type="GO" id="GO:0006508">
    <property type="term" value="P:proteolysis"/>
    <property type="evidence" value="ECO:0007669"/>
    <property type="project" value="InterPro"/>
</dbReference>
<accession>A0A7Y9FQD1</accession>
<dbReference type="Gene3D" id="3.40.50.1820">
    <property type="entry name" value="alpha/beta hydrolase"/>
    <property type="match status" value="1"/>
</dbReference>
<keyword evidence="5" id="KW-0645">Protease</keyword>
<keyword evidence="6" id="KW-1185">Reference proteome</keyword>
<keyword evidence="1" id="KW-0378">Hydrolase</keyword>
<evidence type="ECO:0000256" key="3">
    <source>
        <dbReference type="SAM" id="SignalP"/>
    </source>
</evidence>
<dbReference type="SUPFAM" id="SSF82171">
    <property type="entry name" value="DPP6 N-terminal domain-like"/>
    <property type="match status" value="1"/>
</dbReference>
<evidence type="ECO:0000256" key="1">
    <source>
        <dbReference type="ARBA" id="ARBA00022801"/>
    </source>
</evidence>
<dbReference type="PANTHER" id="PTHR42776">
    <property type="entry name" value="SERINE PEPTIDASE S9 FAMILY MEMBER"/>
    <property type="match status" value="1"/>
</dbReference>
<dbReference type="RefSeq" id="WP_179509949.1">
    <property type="nucleotide sequence ID" value="NZ_JACCBY010000005.1"/>
</dbReference>
<dbReference type="InterPro" id="IPR001375">
    <property type="entry name" value="Peptidase_S9_cat"/>
</dbReference>
<feature type="chain" id="PRO_5030646488" evidence="3">
    <location>
        <begin position="24"/>
        <end position="665"/>
    </location>
</feature>
<feature type="signal peptide" evidence="3">
    <location>
        <begin position="1"/>
        <end position="23"/>
    </location>
</feature>
<dbReference type="Proteomes" id="UP000517753">
    <property type="component" value="Unassembled WGS sequence"/>
</dbReference>
<dbReference type="EMBL" id="JACCBY010000005">
    <property type="protein sequence ID" value="NYD91540.1"/>
    <property type="molecule type" value="Genomic_DNA"/>
</dbReference>
<evidence type="ECO:0000313" key="6">
    <source>
        <dbReference type="Proteomes" id="UP000517753"/>
    </source>
</evidence>
<sequence length="665" mass="72652">MVRRHARCVATILFAAAAAPAVSQTGVPTAAPAPGATAAAPAPAPAPAVDPKTPVPVEAFAQLPLLTEPRLSPDGTHIAAKMAIAGTQHLVVISLFDHAKPVAFKVGPDMDVNWWQWVGNSWLAVGVGQQVPFEGDAIYMTRMIGVSADMKQMQRIDWPRSGVRADDLLWVAHDGSPRILFARQTGFESLDQVYPSVWEADLSTGRVKRIASSQVDVWDWYVDGAGTVRMGIRYADATGKSSLLYRSANGDSFRTIARNDPKTKTSFVVPLTFRADGTALATDDTDGRDQLYEVSLPDLKLGKKVFGVDRYDIDGVVDNHDGTDVIGVQVTDTYTHVVWLDPEMKKIQAAADQAVGNRHARILSRSADDSRMLVEVGSASQAGTLYYWDLAAGRMQHYAHQNAALGNRSLSPVKTVHYTARDGTPIDAVLTLPRRRTARNLPLIVLPHGGPIARDSEDWDWWTQYLAEIGYAVVQPNYRGSSGYGTAFVKLGEGEWGLKMQDDLNDAIGYLAKEGIADPKRVCIAGASYGGYAALRAAQRDGAFYRCAISYAGVSDLVGIKRYDAQFLNGKSLGRYWTKRTPDLHDVSPRFGADQVSIPVLLMHGKADRRVPVKQSRQMADALKAAGKPYQYVEQPLGDHHFTRSEDRLEFLKTMGAFLAKYNPA</sequence>
<dbReference type="GO" id="GO:0004177">
    <property type="term" value="F:aminopeptidase activity"/>
    <property type="evidence" value="ECO:0007669"/>
    <property type="project" value="UniProtKB-KW"/>
</dbReference>
<keyword evidence="3" id="KW-0732">Signal</keyword>
<dbReference type="SUPFAM" id="SSF53474">
    <property type="entry name" value="alpha/beta-Hydrolases"/>
    <property type="match status" value="1"/>
</dbReference>
<name>A0A7Y9FQD1_9SPHN</name>
<organism evidence="5 6">
    <name type="scientific">Sphingomonas melonis</name>
    <dbReference type="NCBI Taxonomy" id="152682"/>
    <lineage>
        <taxon>Bacteria</taxon>
        <taxon>Pseudomonadati</taxon>
        <taxon>Pseudomonadota</taxon>
        <taxon>Alphaproteobacteria</taxon>
        <taxon>Sphingomonadales</taxon>
        <taxon>Sphingomonadaceae</taxon>
        <taxon>Sphingomonas</taxon>
    </lineage>
</organism>
<protein>
    <submittedName>
        <fullName evidence="5">Dipeptidyl aminopeptidase/acylaminoacyl peptidase</fullName>
    </submittedName>
</protein>
<feature type="domain" description="Peptidase S9 prolyl oligopeptidase catalytic" evidence="4">
    <location>
        <begin position="460"/>
        <end position="662"/>
    </location>
</feature>
<dbReference type="GO" id="GO:0004252">
    <property type="term" value="F:serine-type endopeptidase activity"/>
    <property type="evidence" value="ECO:0007669"/>
    <property type="project" value="TreeGrafter"/>
</dbReference>
<reference evidence="5 6" key="2">
    <citation type="submission" date="2020-08" db="EMBL/GenBank/DDBJ databases">
        <title>The Agave Microbiome: Exploring the role of microbial communities in plant adaptations to desert environments.</title>
        <authorList>
            <person name="Partida-Martinez L.P."/>
        </authorList>
    </citation>
    <scope>NUCLEOTIDE SEQUENCE [LARGE SCALE GENOMIC DNA]</scope>
    <source>
        <strain evidence="5 6">AS2.3</strain>
    </source>
</reference>
<gene>
    <name evidence="5" type="ORF">HD841_003348</name>
</gene>